<dbReference type="RefSeq" id="WP_197003937.1">
    <property type="nucleotide sequence ID" value="NZ_BONS01000022.1"/>
</dbReference>
<dbReference type="Proteomes" id="UP000622552">
    <property type="component" value="Unassembled WGS sequence"/>
</dbReference>
<protein>
    <submittedName>
        <fullName evidence="2">Uncharacterized protein</fullName>
    </submittedName>
</protein>
<proteinExistence type="predicted"/>
<dbReference type="AlphaFoldDB" id="A0A8J7KJM2"/>
<dbReference type="EMBL" id="JADOUF010000001">
    <property type="protein sequence ID" value="MBG6137029.1"/>
    <property type="molecule type" value="Genomic_DNA"/>
</dbReference>
<organism evidence="2 3">
    <name type="scientific">Longispora fulva</name>
    <dbReference type="NCBI Taxonomy" id="619741"/>
    <lineage>
        <taxon>Bacteria</taxon>
        <taxon>Bacillati</taxon>
        <taxon>Actinomycetota</taxon>
        <taxon>Actinomycetes</taxon>
        <taxon>Micromonosporales</taxon>
        <taxon>Micromonosporaceae</taxon>
        <taxon>Longispora</taxon>
    </lineage>
</organism>
<reference evidence="2" key="1">
    <citation type="submission" date="2020-11" db="EMBL/GenBank/DDBJ databases">
        <title>Sequencing the genomes of 1000 actinobacteria strains.</title>
        <authorList>
            <person name="Klenk H.-P."/>
        </authorList>
    </citation>
    <scope>NUCLEOTIDE SEQUENCE</scope>
    <source>
        <strain evidence="2">DSM 45356</strain>
    </source>
</reference>
<keyword evidence="3" id="KW-1185">Reference proteome</keyword>
<evidence type="ECO:0000313" key="3">
    <source>
        <dbReference type="Proteomes" id="UP000622552"/>
    </source>
</evidence>
<sequence length="120" mass="12123">MATRLRVVMLALLILGIVGMHTLGHPAAGHGSMPAMATVGAPADHPEHAGPAVVGLGMGLDPMSVCLAVLTALTLLLVAAAASRFARGSQAVRVRVDPGRAGSSRGPPRPLLADLSVLRI</sequence>
<evidence type="ECO:0000313" key="2">
    <source>
        <dbReference type="EMBL" id="MBG6137029.1"/>
    </source>
</evidence>
<evidence type="ECO:0000256" key="1">
    <source>
        <dbReference type="SAM" id="Phobius"/>
    </source>
</evidence>
<keyword evidence="1" id="KW-1133">Transmembrane helix</keyword>
<comment type="caution">
    <text evidence="2">The sequence shown here is derived from an EMBL/GenBank/DDBJ whole genome shotgun (WGS) entry which is preliminary data.</text>
</comment>
<name>A0A8J7KJM2_9ACTN</name>
<dbReference type="InterPro" id="IPR046151">
    <property type="entry name" value="DUF6153"/>
</dbReference>
<gene>
    <name evidence="2" type="ORF">IW245_003223</name>
</gene>
<keyword evidence="1" id="KW-0472">Membrane</keyword>
<accession>A0A8J7KJM2</accession>
<keyword evidence="1" id="KW-0812">Transmembrane</keyword>
<feature type="transmembrane region" description="Helical" evidence="1">
    <location>
        <begin position="61"/>
        <end position="83"/>
    </location>
</feature>
<dbReference type="Pfam" id="PF19650">
    <property type="entry name" value="DUF6153"/>
    <property type="match status" value="1"/>
</dbReference>